<proteinExistence type="predicted"/>
<keyword evidence="1" id="KW-0479">Metal-binding</keyword>
<dbReference type="AlphaFoldDB" id="A0A1H5UX80"/>
<evidence type="ECO:0000256" key="1">
    <source>
        <dbReference type="PROSITE-ProRule" id="PRU00325"/>
    </source>
</evidence>
<organism evidence="3 4">
    <name type="scientific">Thermomonospora echinospora</name>
    <dbReference type="NCBI Taxonomy" id="1992"/>
    <lineage>
        <taxon>Bacteria</taxon>
        <taxon>Bacillati</taxon>
        <taxon>Actinomycetota</taxon>
        <taxon>Actinomycetes</taxon>
        <taxon>Streptosporangiales</taxon>
        <taxon>Thermomonosporaceae</taxon>
        <taxon>Thermomonospora</taxon>
    </lineage>
</organism>
<evidence type="ECO:0000259" key="2">
    <source>
        <dbReference type="PROSITE" id="PS50966"/>
    </source>
</evidence>
<evidence type="ECO:0000313" key="4">
    <source>
        <dbReference type="Proteomes" id="UP000236723"/>
    </source>
</evidence>
<dbReference type="RefSeq" id="WP_103936384.1">
    <property type="nucleotide sequence ID" value="NZ_FNVO01000002.1"/>
</dbReference>
<dbReference type="OrthoDB" id="188274at2"/>
<dbReference type="EMBL" id="FNVO01000002">
    <property type="protein sequence ID" value="SEF79646.1"/>
    <property type="molecule type" value="Genomic_DNA"/>
</dbReference>
<feature type="domain" description="SWIM-type" evidence="2">
    <location>
        <begin position="133"/>
        <end position="164"/>
    </location>
</feature>
<dbReference type="InterPro" id="IPR007527">
    <property type="entry name" value="Znf_SWIM"/>
</dbReference>
<dbReference type="PANTHER" id="PTHR38133">
    <property type="entry name" value="SLR1429 PROTEIN"/>
    <property type="match status" value="1"/>
</dbReference>
<dbReference type="Proteomes" id="UP000236723">
    <property type="component" value="Unassembled WGS sequence"/>
</dbReference>
<keyword evidence="4" id="KW-1185">Reference proteome</keyword>
<dbReference type="PROSITE" id="PS50966">
    <property type="entry name" value="ZF_SWIM"/>
    <property type="match status" value="1"/>
</dbReference>
<dbReference type="GO" id="GO:0008270">
    <property type="term" value="F:zinc ion binding"/>
    <property type="evidence" value="ECO:0007669"/>
    <property type="project" value="UniProtKB-KW"/>
</dbReference>
<sequence>MDFSERREPLPVTDGIRSLSERGSIGREWWSRRFVDVLESFADRNRLHRGRAYARKGQVIDLKVRPYEVRARVQGSRPEPYEVAIGIDAIGEETWRVVEAELASRAVFRARLLAGELPPEIEWVFAELGVPLFPASAHDLHLMCDCPDYGDPCKHAAAVLYLLAEAFDRDPFLLLAWKGRSRDLLLQGLRRLPAEGAPDPFDVGDEPLTAAGFWTAGPGLAALRDRPPAAPAPPDLLLRLLDPPAVKVRRRPLIDMLGPAYEAMPQA</sequence>
<dbReference type="Pfam" id="PF04434">
    <property type="entry name" value="SWIM"/>
    <property type="match status" value="1"/>
</dbReference>
<name>A0A1H5UX80_9ACTN</name>
<gene>
    <name evidence="3" type="ORF">SAMN04489712_10273</name>
</gene>
<protein>
    <submittedName>
        <fullName evidence="3">Uncharacterized conserved protein, contains Zn finger domain</fullName>
    </submittedName>
</protein>
<reference evidence="4" key="1">
    <citation type="submission" date="2016-10" db="EMBL/GenBank/DDBJ databases">
        <authorList>
            <person name="Varghese N."/>
            <person name="Submissions S."/>
        </authorList>
    </citation>
    <scope>NUCLEOTIDE SEQUENCE [LARGE SCALE GENOMIC DNA]</scope>
    <source>
        <strain evidence="4">DSM 43163</strain>
    </source>
</reference>
<accession>A0A1H5UX80</accession>
<keyword evidence="1" id="KW-0862">Zinc</keyword>
<dbReference type="PANTHER" id="PTHR38133:SF1">
    <property type="entry name" value="SLR1429 PROTEIN"/>
    <property type="match status" value="1"/>
</dbReference>
<evidence type="ECO:0000313" key="3">
    <source>
        <dbReference type="EMBL" id="SEF79646.1"/>
    </source>
</evidence>
<keyword evidence="1" id="KW-0863">Zinc-finger</keyword>